<sequence length="355" mass="40985">MKKITKIIFLIFLYTLMISCVKLPIDQRPIQKKKLIKNCTITKKINIHNNIINSKLFLTQIEKIKKFAPSLYLKNQSLYKKITNWLNHNTHITDFRKFGITVSPIQNSDKYRNIKITGYYTPIIEARKNRQNNFQYPIYSMPLNLKKLKKMPTRKEIYKGVLDKKYILAYSNSLIDNFIMEIQGSAFISYGNNTPLKFFSYAGQNGWSYKSIGQILINRGEIKKSNMSMQTIKNWCKKHTIAEIQELFEENPSFVFFKETQKKEVYGSSAVPLIPKTAIAVDNTIIKKGSVFLLKTPILNKKGVFINEYEMSLVIALDVGGAIKGHHFDIYQGIGKKSGNAAGFYNHYGNAWMLN</sequence>
<dbReference type="InterPro" id="IPR026044">
    <property type="entry name" value="MltA"/>
</dbReference>
<dbReference type="InterPro" id="IPR005300">
    <property type="entry name" value="MltA_B"/>
</dbReference>
<dbReference type="SUPFAM" id="SSF50685">
    <property type="entry name" value="Barwin-like endoglucanases"/>
    <property type="match status" value="1"/>
</dbReference>
<dbReference type="InterPro" id="IPR036908">
    <property type="entry name" value="RlpA-like_sf"/>
</dbReference>
<proteinExistence type="predicted"/>
<dbReference type="Pfam" id="PF03562">
    <property type="entry name" value="MltA"/>
    <property type="match status" value="1"/>
</dbReference>
<evidence type="ECO:0000256" key="1">
    <source>
        <dbReference type="ARBA" id="ARBA00001420"/>
    </source>
</evidence>
<keyword evidence="6" id="KW-1133">Transmembrane helix</keyword>
<dbReference type="GO" id="GO:0071555">
    <property type="term" value="P:cell wall organization"/>
    <property type="evidence" value="ECO:0007669"/>
    <property type="project" value="UniProtKB-KW"/>
</dbReference>
<dbReference type="RefSeq" id="WP_158356710.1">
    <property type="nucleotide sequence ID" value="NZ_CP034873.1"/>
</dbReference>
<dbReference type="GO" id="GO:0009253">
    <property type="term" value="P:peptidoglycan catabolic process"/>
    <property type="evidence" value="ECO:0007669"/>
    <property type="project" value="TreeGrafter"/>
</dbReference>
<dbReference type="GO" id="GO:0008933">
    <property type="term" value="F:peptidoglycan lytic transglycosylase activity"/>
    <property type="evidence" value="ECO:0007669"/>
    <property type="project" value="TreeGrafter"/>
</dbReference>
<feature type="transmembrane region" description="Helical" evidence="6">
    <location>
        <begin position="7"/>
        <end position="25"/>
    </location>
</feature>
<protein>
    <recommendedName>
        <fullName evidence="2">peptidoglycan lytic exotransglycosylase</fullName>
        <ecNumber evidence="2">4.2.2.n1</ecNumber>
    </recommendedName>
    <alternativeName>
        <fullName evidence="5">Murein hydrolase A</fullName>
    </alternativeName>
</protein>
<comment type="catalytic activity">
    <reaction evidence="1">
        <text>Exolytic cleavage of the (1-&gt;4)-beta-glycosidic linkage between N-acetylmuramic acid (MurNAc) and N-acetylglucosamine (GlcNAc) residues in peptidoglycan, from either the reducing or the non-reducing ends of the peptidoglycan chains, with concomitant formation of a 1,6-anhydrobond in the MurNAc residue.</text>
        <dbReference type="EC" id="4.2.2.n1"/>
    </reaction>
</comment>
<dbReference type="SMART" id="SM00925">
    <property type="entry name" value="MltA"/>
    <property type="match status" value="1"/>
</dbReference>
<reference evidence="8 9" key="1">
    <citation type="submission" date="2018-12" db="EMBL/GenBank/DDBJ databases">
        <authorList>
            <person name="Chong R.A."/>
        </authorList>
    </citation>
    <scope>NUCLEOTIDE SEQUENCE [LARGE SCALE GENOMIC DNA]</scope>
    <source>
        <strain evidence="8 9">Hta</strain>
    </source>
</reference>
<evidence type="ECO:0000313" key="9">
    <source>
        <dbReference type="Proteomes" id="UP000298773"/>
    </source>
</evidence>
<dbReference type="EMBL" id="CP034873">
    <property type="protein sequence ID" value="QCI21740.1"/>
    <property type="molecule type" value="Genomic_DNA"/>
</dbReference>
<dbReference type="GO" id="GO:0004553">
    <property type="term" value="F:hydrolase activity, hydrolyzing O-glycosyl compounds"/>
    <property type="evidence" value="ECO:0007669"/>
    <property type="project" value="InterPro"/>
</dbReference>
<dbReference type="PANTHER" id="PTHR30124:SF0">
    <property type="entry name" value="MEMBRANE-BOUND LYTIC MUREIN TRANSGLYCOSYLASE A"/>
    <property type="match status" value="1"/>
</dbReference>
<keyword evidence="4" id="KW-0961">Cell wall biogenesis/degradation</keyword>
<dbReference type="EC" id="4.2.2.n1" evidence="2"/>
<dbReference type="AlphaFoldDB" id="A0A4D6Y751"/>
<dbReference type="GO" id="GO:0009254">
    <property type="term" value="P:peptidoglycan turnover"/>
    <property type="evidence" value="ECO:0007669"/>
    <property type="project" value="InterPro"/>
</dbReference>
<dbReference type="Gene3D" id="2.40.240.50">
    <property type="entry name" value="Barwin-like endoglucanases"/>
    <property type="match status" value="1"/>
</dbReference>
<dbReference type="Proteomes" id="UP000298773">
    <property type="component" value="Chromosome"/>
</dbReference>
<dbReference type="NCBIfam" id="NF008366">
    <property type="entry name" value="PRK11162.1"/>
    <property type="match status" value="1"/>
</dbReference>
<reference evidence="8 9" key="2">
    <citation type="submission" date="2019-05" db="EMBL/GenBank/DDBJ databases">
        <title>Genome evolution of the obligate endosymbiont Buchnera aphidicola.</title>
        <authorList>
            <person name="Moran N.A."/>
        </authorList>
    </citation>
    <scope>NUCLEOTIDE SEQUENCE [LARGE SCALE GENOMIC DNA]</scope>
    <source>
        <strain evidence="8 9">Hta</strain>
    </source>
</reference>
<dbReference type="PROSITE" id="PS51257">
    <property type="entry name" value="PROKAR_LIPOPROTEIN"/>
    <property type="match status" value="1"/>
</dbReference>
<evidence type="ECO:0000256" key="5">
    <source>
        <dbReference type="ARBA" id="ARBA00030918"/>
    </source>
</evidence>
<name>A0A4D6Y751_9GAMM</name>
<evidence type="ECO:0000259" key="7">
    <source>
        <dbReference type="SMART" id="SM00925"/>
    </source>
</evidence>
<dbReference type="OrthoDB" id="9783686at2"/>
<evidence type="ECO:0000256" key="6">
    <source>
        <dbReference type="SAM" id="Phobius"/>
    </source>
</evidence>
<dbReference type="CDD" id="cd22785">
    <property type="entry name" value="DPBB_MltA-like"/>
    <property type="match status" value="1"/>
</dbReference>
<dbReference type="Pfam" id="PF06725">
    <property type="entry name" value="3D"/>
    <property type="match status" value="1"/>
</dbReference>
<keyword evidence="6" id="KW-0472">Membrane</keyword>
<dbReference type="CDD" id="cd14668">
    <property type="entry name" value="mlta_B"/>
    <property type="match status" value="1"/>
</dbReference>
<keyword evidence="6" id="KW-0812">Transmembrane</keyword>
<keyword evidence="3" id="KW-0456">Lyase</keyword>
<evidence type="ECO:0000256" key="4">
    <source>
        <dbReference type="ARBA" id="ARBA00023316"/>
    </source>
</evidence>
<accession>A0A4D6Y751</accession>
<organism evidence="8 9">
    <name type="scientific">Buchnera aphidicola</name>
    <name type="common">Hyadaphis tataricae</name>
    <dbReference type="NCBI Taxonomy" id="1241859"/>
    <lineage>
        <taxon>Bacteria</taxon>
        <taxon>Pseudomonadati</taxon>
        <taxon>Pseudomonadota</taxon>
        <taxon>Gammaproteobacteria</taxon>
        <taxon>Enterobacterales</taxon>
        <taxon>Erwiniaceae</taxon>
        <taxon>Buchnera</taxon>
    </lineage>
</organism>
<dbReference type="GO" id="GO:0019867">
    <property type="term" value="C:outer membrane"/>
    <property type="evidence" value="ECO:0007669"/>
    <property type="project" value="InterPro"/>
</dbReference>
<dbReference type="Gene3D" id="2.40.40.10">
    <property type="entry name" value="RlpA-like domain"/>
    <property type="match status" value="1"/>
</dbReference>
<evidence type="ECO:0000313" key="8">
    <source>
        <dbReference type="EMBL" id="QCI21740.1"/>
    </source>
</evidence>
<dbReference type="InterPro" id="IPR010611">
    <property type="entry name" value="3D_dom"/>
</dbReference>
<gene>
    <name evidence="8" type="ORF">D9V69_02280</name>
</gene>
<evidence type="ECO:0000256" key="2">
    <source>
        <dbReference type="ARBA" id="ARBA00012587"/>
    </source>
</evidence>
<feature type="domain" description="Lytic transglycosylase MltA" evidence="7">
    <location>
        <begin position="123"/>
        <end position="258"/>
    </location>
</feature>
<evidence type="ECO:0000256" key="3">
    <source>
        <dbReference type="ARBA" id="ARBA00023239"/>
    </source>
</evidence>
<dbReference type="PANTHER" id="PTHR30124">
    <property type="entry name" value="MEMBRANE-BOUND LYTIC MUREIN TRANSGLYCOSYLASE A"/>
    <property type="match status" value="1"/>
</dbReference>